<reference evidence="3 4" key="1">
    <citation type="submission" date="2023-06" db="EMBL/GenBank/DDBJ databases">
        <title>Rhodococcus indonesiensis sp. nov a new member of the Rhodococcus ruber lineage isolated from a sediment of neutral hot spring.</title>
        <authorList>
            <person name="Kusuma A.B."/>
            <person name="Fenylestari G."/>
            <person name="Ammar F."/>
            <person name="Nouioui I."/>
            <person name="Goodfellow M."/>
        </authorList>
    </citation>
    <scope>NUCLEOTIDE SEQUENCE [LARGE SCALE GENOMIC DNA]</scope>
    <source>
        <strain evidence="3 4">CSLK01-03</strain>
    </source>
</reference>
<gene>
    <name evidence="3" type="ORF">QT969_08115</name>
</gene>
<evidence type="ECO:0000313" key="4">
    <source>
        <dbReference type="Proteomes" id="UP001233164"/>
    </source>
</evidence>
<evidence type="ECO:0000256" key="2">
    <source>
        <dbReference type="SAM" id="Phobius"/>
    </source>
</evidence>
<keyword evidence="4" id="KW-1185">Reference proteome</keyword>
<keyword evidence="2" id="KW-0472">Membrane</keyword>
<protein>
    <submittedName>
        <fullName evidence="3">Uncharacterized protein</fullName>
    </submittedName>
</protein>
<organism evidence="3 4">
    <name type="scientific">Rhodococcus indonesiensis</name>
    <dbReference type="NCBI Taxonomy" id="3055869"/>
    <lineage>
        <taxon>Bacteria</taxon>
        <taxon>Bacillati</taxon>
        <taxon>Actinomycetota</taxon>
        <taxon>Actinomycetes</taxon>
        <taxon>Mycobacteriales</taxon>
        <taxon>Nocardiaceae</taxon>
        <taxon>Rhodococcus</taxon>
    </lineage>
</organism>
<sequence length="114" mass="11501">MNRGAGGDDPARPDFSLGRLALTALGAATGVLLLATAVIVVLQPGPVVALIVALAGVVGAIAAMGVVSTRTTRRAFGRGGHDAPRRDGHDAPHRGGHDAPRRDGDAGPRRDGDE</sequence>
<proteinExistence type="predicted"/>
<accession>A0ABT7RMK9</accession>
<comment type="caution">
    <text evidence="3">The sequence shown here is derived from an EMBL/GenBank/DDBJ whole genome shotgun (WGS) entry which is preliminary data.</text>
</comment>
<keyword evidence="2" id="KW-1133">Transmembrane helix</keyword>
<feature type="compositionally biased region" description="Basic and acidic residues" evidence="1">
    <location>
        <begin position="79"/>
        <end position="114"/>
    </location>
</feature>
<dbReference type="EMBL" id="JAUBOF010000019">
    <property type="protein sequence ID" value="MDM7488246.1"/>
    <property type="molecule type" value="Genomic_DNA"/>
</dbReference>
<evidence type="ECO:0000256" key="1">
    <source>
        <dbReference type="SAM" id="MobiDB-lite"/>
    </source>
</evidence>
<dbReference type="Proteomes" id="UP001233164">
    <property type="component" value="Unassembled WGS sequence"/>
</dbReference>
<keyword evidence="2" id="KW-0812">Transmembrane</keyword>
<feature type="transmembrane region" description="Helical" evidence="2">
    <location>
        <begin position="48"/>
        <end position="68"/>
    </location>
</feature>
<dbReference type="RefSeq" id="WP_289378307.1">
    <property type="nucleotide sequence ID" value="NZ_JAUBOF010000019.1"/>
</dbReference>
<feature type="transmembrane region" description="Helical" evidence="2">
    <location>
        <begin position="20"/>
        <end position="42"/>
    </location>
</feature>
<name>A0ABT7RMK9_9NOCA</name>
<feature type="region of interest" description="Disordered" evidence="1">
    <location>
        <begin position="72"/>
        <end position="114"/>
    </location>
</feature>
<evidence type="ECO:0000313" key="3">
    <source>
        <dbReference type="EMBL" id="MDM7488246.1"/>
    </source>
</evidence>